<dbReference type="GO" id="GO:0016787">
    <property type="term" value="F:hydrolase activity"/>
    <property type="evidence" value="ECO:0007669"/>
    <property type="project" value="UniProtKB-KW"/>
</dbReference>
<comment type="catalytic activity">
    <reaction evidence="2">
        <text>3',5'-cyclic CMP + H2O = CMP + H(+)</text>
        <dbReference type="Rhea" id="RHEA:72675"/>
        <dbReference type="ChEBI" id="CHEBI:15377"/>
        <dbReference type="ChEBI" id="CHEBI:15378"/>
        <dbReference type="ChEBI" id="CHEBI:58003"/>
        <dbReference type="ChEBI" id="CHEBI:60377"/>
    </reaction>
    <physiologicalReaction direction="left-to-right" evidence="2">
        <dbReference type="Rhea" id="RHEA:72676"/>
    </physiologicalReaction>
</comment>
<evidence type="ECO:0000256" key="4">
    <source>
        <dbReference type="ARBA" id="ARBA00048505"/>
    </source>
</evidence>
<dbReference type="Pfam" id="PF00753">
    <property type="entry name" value="Lactamase_B"/>
    <property type="match status" value="1"/>
</dbReference>
<dbReference type="PANTHER" id="PTHR11203">
    <property type="entry name" value="CLEAVAGE AND POLYADENYLATION SPECIFICITY FACTOR FAMILY MEMBER"/>
    <property type="match status" value="1"/>
</dbReference>
<keyword evidence="1" id="KW-0378">Hydrolase</keyword>
<dbReference type="InterPro" id="IPR022712">
    <property type="entry name" value="Beta_Casp"/>
</dbReference>
<dbReference type="KEGG" id="plig:NAG76_00330"/>
<organism evidence="7 8">
    <name type="scientific">Candidatus Pristimantibacillus lignocellulolyticus</name>
    <dbReference type="NCBI Taxonomy" id="2994561"/>
    <lineage>
        <taxon>Bacteria</taxon>
        <taxon>Bacillati</taxon>
        <taxon>Bacillota</taxon>
        <taxon>Bacilli</taxon>
        <taxon>Bacillales</taxon>
        <taxon>Paenibacillaceae</taxon>
        <taxon>Candidatus Pristimantibacillus</taxon>
    </lineage>
</organism>
<dbReference type="Gene3D" id="3.60.15.10">
    <property type="entry name" value="Ribonuclease Z/Hydroxyacylglutathione hydrolase-like"/>
    <property type="match status" value="1"/>
</dbReference>
<feature type="domain" description="Beta-Casp" evidence="6">
    <location>
        <begin position="242"/>
        <end position="355"/>
    </location>
</feature>
<gene>
    <name evidence="7" type="ORF">NAG76_00330</name>
</gene>
<dbReference type="SUPFAM" id="SSF56281">
    <property type="entry name" value="Metallo-hydrolase/oxidoreductase"/>
    <property type="match status" value="1"/>
</dbReference>
<evidence type="ECO:0000256" key="2">
    <source>
        <dbReference type="ARBA" id="ARBA00034221"/>
    </source>
</evidence>
<dbReference type="EMBL" id="CP097899">
    <property type="protein sequence ID" value="URN94743.1"/>
    <property type="molecule type" value="Genomic_DNA"/>
</dbReference>
<comment type="catalytic activity">
    <reaction evidence="4">
        <text>3',5'-cyclic UMP + H2O = UMP + H(+)</text>
        <dbReference type="Rhea" id="RHEA:70575"/>
        <dbReference type="ChEBI" id="CHEBI:15377"/>
        <dbReference type="ChEBI" id="CHEBI:15378"/>
        <dbReference type="ChEBI" id="CHEBI:57865"/>
        <dbReference type="ChEBI" id="CHEBI:184387"/>
    </reaction>
    <physiologicalReaction direction="left-to-right" evidence="4">
        <dbReference type="Rhea" id="RHEA:70576"/>
    </physiologicalReaction>
</comment>
<feature type="domain" description="Metallo-beta-lactamase" evidence="5">
    <location>
        <begin position="17"/>
        <end position="206"/>
    </location>
</feature>
<evidence type="ECO:0000256" key="3">
    <source>
        <dbReference type="ARBA" id="ARBA00034301"/>
    </source>
</evidence>
<dbReference type="PANTHER" id="PTHR11203:SF37">
    <property type="entry name" value="INTEGRATOR COMPLEX SUBUNIT 11"/>
    <property type="match status" value="1"/>
</dbReference>
<dbReference type="AlphaFoldDB" id="A0A9J6ZFD0"/>
<dbReference type="InterPro" id="IPR036866">
    <property type="entry name" value="RibonucZ/Hydroxyglut_hydro"/>
</dbReference>
<evidence type="ECO:0000259" key="6">
    <source>
        <dbReference type="SMART" id="SM01027"/>
    </source>
</evidence>
<evidence type="ECO:0000259" key="5">
    <source>
        <dbReference type="SMART" id="SM00849"/>
    </source>
</evidence>
<dbReference type="SMART" id="SM01027">
    <property type="entry name" value="Beta-Casp"/>
    <property type="match status" value="1"/>
</dbReference>
<name>A0A9J6ZFD0_9BACL</name>
<dbReference type="InterPro" id="IPR001279">
    <property type="entry name" value="Metallo-B-lactamas"/>
</dbReference>
<dbReference type="SMART" id="SM00849">
    <property type="entry name" value="Lactamase_B"/>
    <property type="match status" value="1"/>
</dbReference>
<comment type="function">
    <text evidence="3">Counteracts the endogenous Pycsar antiviral defense system. Phosphodiesterase that enables metal-dependent hydrolysis of host cyclic nucleotide Pycsar defense signals such as cCMP and cUMP.</text>
</comment>
<evidence type="ECO:0000313" key="7">
    <source>
        <dbReference type="EMBL" id="URN94743.1"/>
    </source>
</evidence>
<evidence type="ECO:0000256" key="1">
    <source>
        <dbReference type="ARBA" id="ARBA00022801"/>
    </source>
</evidence>
<accession>A0A9J6ZFD0</accession>
<dbReference type="Proteomes" id="UP001056756">
    <property type="component" value="Chromosome"/>
</dbReference>
<reference evidence="7" key="1">
    <citation type="submission" date="2022-05" db="EMBL/GenBank/DDBJ databases">
        <title>Novel bacterial taxa in a minimal lignocellulolytic consortium and its capacity to transform plastics disclosed by genome-resolved metagenomics.</title>
        <authorList>
            <person name="Rodriguez C.A.D."/>
            <person name="Diaz-Garcia L."/>
            <person name="Herrera K."/>
            <person name="Tarazona N.A."/>
            <person name="Sproer C."/>
            <person name="Overmann J."/>
            <person name="Jimenez D.J."/>
        </authorList>
    </citation>
    <scope>NUCLEOTIDE SEQUENCE</scope>
    <source>
        <strain evidence="7">MAG5</strain>
    </source>
</reference>
<evidence type="ECO:0000313" key="8">
    <source>
        <dbReference type="Proteomes" id="UP001056756"/>
    </source>
</evidence>
<dbReference type="InterPro" id="IPR050698">
    <property type="entry name" value="MBL"/>
</dbReference>
<dbReference type="Gene3D" id="3.40.50.10890">
    <property type="match status" value="1"/>
</dbReference>
<protein>
    <submittedName>
        <fullName evidence="7">MBL fold metallo-hydrolase</fullName>
    </submittedName>
</protein>
<sequence length="424" mass="48046">MLRHLKVDVWGGAGEHGRSCYRVEGEELSILLDCGGKKEYGGIYPQIVADQVRSLNSVFLSHAHEDHMAALPLLLQYGYMGDIWLTRETHRQLPAYARAWRSYVMSQGMKIPYEATDWEKLHYRFLDEETQEDGWVSIFPGLRICFGPSGHLPGAVWMLIELEGILVFYSGDYSSESSLLQATMPDLSLLKGRQIDVAIVDAAYGDSPEKQSFHLAQLLDKLDSVHKRGGHVLLPVPLIGRGLDLIVEINEQHPKLPIAAEINLIHEWERLSQWSTANRWLRSDSLSKIDKAISKVKHITGEVDRRLILKGEPHIILSTDGMMLTEPARSYGKWLSDNSKHAIVFTGHLSEDAHMSTEEKCEFVSIRYKIHQGLPDVQKMVLELQPLQVLLVHADVDKTERLITHLAKLGYDKVHDQLIQQSNS</sequence>
<dbReference type="GO" id="GO:0004521">
    <property type="term" value="F:RNA endonuclease activity"/>
    <property type="evidence" value="ECO:0007669"/>
    <property type="project" value="TreeGrafter"/>
</dbReference>
<proteinExistence type="predicted"/>